<evidence type="ECO:0000313" key="3">
    <source>
        <dbReference type="EMBL" id="OGL71969.1"/>
    </source>
</evidence>
<feature type="domain" description="YdbS-like PH" evidence="2">
    <location>
        <begin position="90"/>
        <end position="164"/>
    </location>
</feature>
<name>A0A1F7U111_9BACT</name>
<dbReference type="Pfam" id="PF03703">
    <property type="entry name" value="bPH_2"/>
    <property type="match status" value="1"/>
</dbReference>
<evidence type="ECO:0000259" key="2">
    <source>
        <dbReference type="Pfam" id="PF03703"/>
    </source>
</evidence>
<dbReference type="PANTHER" id="PTHR37938">
    <property type="entry name" value="BLL0215 PROTEIN"/>
    <property type="match status" value="1"/>
</dbReference>
<protein>
    <recommendedName>
        <fullName evidence="2">YdbS-like PH domain-containing protein</fullName>
    </recommendedName>
</protein>
<sequence length="185" mass="21372">MFHLQHLPNHRPGEKTVLFLRRHWIAVFRLVGFTAIAAIAPIGLLWLLSELFPTLLVVPTSNAIATVFISIYYLAVVTFFFQEFIDYYLDTWVVTTERIINIEQHGLFHRVASEMHLAMVQDVTATVRGALRTFLDYGDVHIHSAGPIQQFRFRDIANPERVRQVVQQLTEDDKHRHPSAYGPNH</sequence>
<evidence type="ECO:0000256" key="1">
    <source>
        <dbReference type="SAM" id="Phobius"/>
    </source>
</evidence>
<keyword evidence="1" id="KW-0812">Transmembrane</keyword>
<evidence type="ECO:0000313" key="4">
    <source>
        <dbReference type="Proteomes" id="UP000177097"/>
    </source>
</evidence>
<feature type="transmembrane region" description="Helical" evidence="1">
    <location>
        <begin position="24"/>
        <end position="48"/>
    </location>
</feature>
<dbReference type="STRING" id="1802389.A3C17_01015"/>
<proteinExistence type="predicted"/>
<keyword evidence="1" id="KW-0472">Membrane</keyword>
<keyword evidence="1" id="KW-1133">Transmembrane helix</keyword>
<accession>A0A1F7U111</accession>
<organism evidence="3 4">
    <name type="scientific">Candidatus Uhrbacteria bacterium RIFCSPHIGHO2_02_FULL_53_13</name>
    <dbReference type="NCBI Taxonomy" id="1802389"/>
    <lineage>
        <taxon>Bacteria</taxon>
        <taxon>Candidatus Uhriibacteriota</taxon>
    </lineage>
</organism>
<reference evidence="3 4" key="1">
    <citation type="journal article" date="2016" name="Nat. Commun.">
        <title>Thousands of microbial genomes shed light on interconnected biogeochemical processes in an aquifer system.</title>
        <authorList>
            <person name="Anantharaman K."/>
            <person name="Brown C.T."/>
            <person name="Hug L.A."/>
            <person name="Sharon I."/>
            <person name="Castelle C.J."/>
            <person name="Probst A.J."/>
            <person name="Thomas B.C."/>
            <person name="Singh A."/>
            <person name="Wilkins M.J."/>
            <person name="Karaoz U."/>
            <person name="Brodie E.L."/>
            <person name="Williams K.H."/>
            <person name="Hubbard S.S."/>
            <person name="Banfield J.F."/>
        </authorList>
    </citation>
    <scope>NUCLEOTIDE SEQUENCE [LARGE SCALE GENOMIC DNA]</scope>
</reference>
<feature type="transmembrane region" description="Helical" evidence="1">
    <location>
        <begin position="60"/>
        <end position="81"/>
    </location>
</feature>
<dbReference type="InterPro" id="IPR005182">
    <property type="entry name" value="YdbS-like_PH"/>
</dbReference>
<gene>
    <name evidence="3" type="ORF">A3C17_01015</name>
</gene>
<dbReference type="Proteomes" id="UP000177097">
    <property type="component" value="Unassembled WGS sequence"/>
</dbReference>
<dbReference type="EMBL" id="MGDX01000004">
    <property type="protein sequence ID" value="OGL71969.1"/>
    <property type="molecule type" value="Genomic_DNA"/>
</dbReference>
<dbReference type="AlphaFoldDB" id="A0A1F7U111"/>
<dbReference type="PANTHER" id="PTHR37938:SF1">
    <property type="entry name" value="BLL0215 PROTEIN"/>
    <property type="match status" value="1"/>
</dbReference>
<comment type="caution">
    <text evidence="3">The sequence shown here is derived from an EMBL/GenBank/DDBJ whole genome shotgun (WGS) entry which is preliminary data.</text>
</comment>